<dbReference type="KEGG" id="vff:VITFI_CDS0855"/>
<reference evidence="2 3" key="1">
    <citation type="submission" date="2017-07" db="EMBL/GenBank/DDBJ databases">
        <title>Complete Genome Sequence of the cosmetic ferment Vitreoscilla filiformis (ATCC15551).</title>
        <authorList>
            <person name="Contreras S."/>
            <person name="Sagory-Zalkind P."/>
            <person name="Blanquart H."/>
            <person name="Iltis A."/>
            <person name="Morand S.C."/>
        </authorList>
    </citation>
    <scope>NUCLEOTIDE SEQUENCE [LARGE SCALE GENOMIC DNA]</scope>
    <source>
        <strain evidence="2 3">ATCC 15551</strain>
    </source>
</reference>
<proteinExistence type="predicted"/>
<keyword evidence="3" id="KW-1185">Reference proteome</keyword>
<gene>
    <name evidence="2" type="ORF">VITFI_CDS0855</name>
</gene>
<dbReference type="EMBL" id="CP022423">
    <property type="protein sequence ID" value="ASM76633.1"/>
    <property type="molecule type" value="Genomic_DNA"/>
</dbReference>
<organism evidence="2 3">
    <name type="scientific">Vitreoscilla filiformis</name>
    <dbReference type="NCBI Taxonomy" id="63"/>
    <lineage>
        <taxon>Bacteria</taxon>
        <taxon>Pseudomonadati</taxon>
        <taxon>Pseudomonadota</taxon>
        <taxon>Betaproteobacteria</taxon>
        <taxon>Neisseriales</taxon>
        <taxon>Neisseriaceae</taxon>
        <taxon>Vitreoscilla</taxon>
    </lineage>
</organism>
<sequence length="397" mass="42659">MVAGSPRAWAHGGMETALPHSPGWQVDAGVALSAMRSAEAWPVPRLDGVLQTGQTATDQQGRLVLEQARVGLGTRLTPWLGAQWTVSAHDRDAPRTDTAWIEARTTVADGALSLRLGRQEVPLGGVIAGAGPFDRFGQAPLAKQATLLDGSWADDGVTLHWQQPVEQGWQSVALGWWQARAFPGGPSGPGAPSVQATFGWDHLSAQVFGVWLQPRDRGAVAVSSATTGHSHGVPDCTVDLQNRVCFEGRAQVFGAALRHDGLFDERLSLTLAGMTRHESGTLYSDTATAQWDGRVSGVWLDAVWRAGSHWQWAARWERLVPRHTLTGSNPSPLANAAGLSGAAPVRRLSGALGYTWEEPGLSLWVETGRQQGPTSDAQSWWGVRLLWQSSRFLSGVF</sequence>
<protein>
    <submittedName>
        <fullName evidence="2">Uncharacterized protein</fullName>
    </submittedName>
</protein>
<evidence type="ECO:0000313" key="2">
    <source>
        <dbReference type="EMBL" id="ASM76633.1"/>
    </source>
</evidence>
<dbReference type="Proteomes" id="UP000199729">
    <property type="component" value="Chromosome"/>
</dbReference>
<name>A0A221KCU9_VITFI</name>
<feature type="region of interest" description="Disordered" evidence="1">
    <location>
        <begin position="1"/>
        <end position="20"/>
    </location>
</feature>
<evidence type="ECO:0000313" key="3">
    <source>
        <dbReference type="Proteomes" id="UP000199729"/>
    </source>
</evidence>
<dbReference type="SUPFAM" id="SSF56935">
    <property type="entry name" value="Porins"/>
    <property type="match status" value="1"/>
</dbReference>
<evidence type="ECO:0000256" key="1">
    <source>
        <dbReference type="SAM" id="MobiDB-lite"/>
    </source>
</evidence>
<accession>A0A221KCU9</accession>
<dbReference type="AlphaFoldDB" id="A0A221KCU9"/>